<accession>A0ABV3JY00</accession>
<dbReference type="EMBL" id="JBFAUK010000010">
    <property type="protein sequence ID" value="MEV5507763.1"/>
    <property type="molecule type" value="Genomic_DNA"/>
</dbReference>
<name>A0ABV3JY00_STRON</name>
<comment type="caution">
    <text evidence="1">The sequence shown here is derived from an EMBL/GenBank/DDBJ whole genome shotgun (WGS) entry which is preliminary data.</text>
</comment>
<dbReference type="Proteomes" id="UP001552594">
    <property type="component" value="Unassembled WGS sequence"/>
</dbReference>
<evidence type="ECO:0000313" key="2">
    <source>
        <dbReference type="Proteomes" id="UP001552594"/>
    </source>
</evidence>
<protein>
    <submittedName>
        <fullName evidence="1">Uncharacterized protein</fullName>
    </submittedName>
</protein>
<keyword evidence="2" id="KW-1185">Reference proteome</keyword>
<organism evidence="1 2">
    <name type="scientific">Streptomyces orinoci</name>
    <name type="common">Streptoverticillium orinoci</name>
    <dbReference type="NCBI Taxonomy" id="67339"/>
    <lineage>
        <taxon>Bacteria</taxon>
        <taxon>Bacillati</taxon>
        <taxon>Actinomycetota</taxon>
        <taxon>Actinomycetes</taxon>
        <taxon>Kitasatosporales</taxon>
        <taxon>Streptomycetaceae</taxon>
        <taxon>Streptomyces</taxon>
    </lineage>
</organism>
<reference evidence="1 2" key="1">
    <citation type="submission" date="2024-06" db="EMBL/GenBank/DDBJ databases">
        <title>The Natural Products Discovery Center: Release of the First 8490 Sequenced Strains for Exploring Actinobacteria Biosynthetic Diversity.</title>
        <authorList>
            <person name="Kalkreuter E."/>
            <person name="Kautsar S.A."/>
            <person name="Yang D."/>
            <person name="Bader C.D."/>
            <person name="Teijaro C.N."/>
            <person name="Fluegel L."/>
            <person name="Davis C.M."/>
            <person name="Simpson J.R."/>
            <person name="Lauterbach L."/>
            <person name="Steele A.D."/>
            <person name="Gui C."/>
            <person name="Meng S."/>
            <person name="Li G."/>
            <person name="Viehrig K."/>
            <person name="Ye F."/>
            <person name="Su P."/>
            <person name="Kiefer A.F."/>
            <person name="Nichols A."/>
            <person name="Cepeda A.J."/>
            <person name="Yan W."/>
            <person name="Fan B."/>
            <person name="Jiang Y."/>
            <person name="Adhikari A."/>
            <person name="Zheng C.-J."/>
            <person name="Schuster L."/>
            <person name="Cowan T.M."/>
            <person name="Smanski M.J."/>
            <person name="Chevrette M.G."/>
            <person name="De Carvalho L.P.S."/>
            <person name="Shen B."/>
        </authorList>
    </citation>
    <scope>NUCLEOTIDE SEQUENCE [LARGE SCALE GENOMIC DNA]</scope>
    <source>
        <strain evidence="1 2">NPDC052347</strain>
    </source>
</reference>
<dbReference type="RefSeq" id="WP_241561315.1">
    <property type="nucleotide sequence ID" value="NZ_JBFAUK010000010.1"/>
</dbReference>
<proteinExistence type="predicted"/>
<gene>
    <name evidence="1" type="ORF">AB0L16_14990</name>
</gene>
<sequence length="49" mass="5443">MQLRPPGGGLEWDCPPEATRPITFRAVLKDPEAKERLRQQLTQPSPSSG</sequence>
<evidence type="ECO:0000313" key="1">
    <source>
        <dbReference type="EMBL" id="MEV5507763.1"/>
    </source>
</evidence>